<dbReference type="GO" id="GO:0005839">
    <property type="term" value="C:proteasome core complex"/>
    <property type="evidence" value="ECO:0007669"/>
    <property type="project" value="InterPro"/>
</dbReference>
<dbReference type="Gene3D" id="3.60.20.10">
    <property type="entry name" value="Glutamine Phosphoribosylpyrophosphate, subunit 1, domain 1"/>
    <property type="match status" value="1"/>
</dbReference>
<dbReference type="InterPro" id="IPR050115">
    <property type="entry name" value="Proteasome_alpha"/>
</dbReference>
<reference evidence="2" key="2">
    <citation type="submission" date="2025-08" db="UniProtKB">
        <authorList>
            <consortium name="Ensembl"/>
        </authorList>
    </citation>
    <scope>IDENTIFICATION</scope>
</reference>
<dbReference type="GO" id="GO:0051603">
    <property type="term" value="P:proteolysis involved in protein catabolic process"/>
    <property type="evidence" value="ECO:0007669"/>
    <property type="project" value="InterPro"/>
</dbReference>
<name>A0A8D2K9E8_THEGE</name>
<proteinExistence type="predicted"/>
<keyword evidence="3" id="KW-1185">Reference proteome</keyword>
<protein>
    <submittedName>
        <fullName evidence="2">Uncharacterized protein</fullName>
    </submittedName>
</protein>
<sequence>MAEHRYSFSLTTLSPSCTLVQTEYALAAVVGGAPSVGIKAANGVVLALRRNRNPFSGWCTVARIQIRVLVHRIQKLAQRKILHHQEPIPIAWLVQSVISVTQEYTQSSGVCPFGIDLCVVGRRDDHVYFSQIHPELTLLENNSKELCEGENAEKRYNEDLELEDAFIHLILFVNTAILTLKESSEGQMTEDNIEVGIARLRLKKKRFQNPPLKPLPHERLFLESPTNQTTQTRRFFASS</sequence>
<evidence type="ECO:0000313" key="3">
    <source>
        <dbReference type="Proteomes" id="UP000694411"/>
    </source>
</evidence>
<dbReference type="InterPro" id="IPR029055">
    <property type="entry name" value="Ntn_hydrolases_N"/>
</dbReference>
<keyword evidence="1" id="KW-0647">Proteasome</keyword>
<evidence type="ECO:0000313" key="2">
    <source>
        <dbReference type="Ensembl" id="ENSTGEP00000033418.1"/>
    </source>
</evidence>
<dbReference type="Proteomes" id="UP000694411">
    <property type="component" value="Chromosome 8"/>
</dbReference>
<dbReference type="AlphaFoldDB" id="A0A8D2K9E8"/>
<accession>A0A8D2K9E8</accession>
<dbReference type="SUPFAM" id="SSF56235">
    <property type="entry name" value="N-terminal nucleophile aminohydrolases (Ntn hydrolases)"/>
    <property type="match status" value="1"/>
</dbReference>
<reference evidence="2" key="1">
    <citation type="submission" date="2018-05" db="EMBL/GenBank/DDBJ databases">
        <title>Whole genome of Theropithecus gelada.</title>
        <authorList>
            <person name="Chiou K.L."/>
            <person name="Snyder-Mackler N."/>
        </authorList>
    </citation>
    <scope>NUCLEOTIDE SEQUENCE [LARGE SCALE GENOMIC DNA]</scope>
</reference>
<dbReference type="Ensembl" id="ENSTGET00000039684.1">
    <property type="protein sequence ID" value="ENSTGEP00000033418.1"/>
    <property type="gene ID" value="ENSTGEG00000026698.1"/>
</dbReference>
<evidence type="ECO:0000256" key="1">
    <source>
        <dbReference type="ARBA" id="ARBA00022942"/>
    </source>
</evidence>
<dbReference type="PANTHER" id="PTHR11599">
    <property type="entry name" value="PROTEASOME SUBUNIT ALPHA/BETA"/>
    <property type="match status" value="1"/>
</dbReference>
<dbReference type="Pfam" id="PF00227">
    <property type="entry name" value="Proteasome"/>
    <property type="match status" value="1"/>
</dbReference>
<dbReference type="InterPro" id="IPR001353">
    <property type="entry name" value="Proteasome_sua/b"/>
</dbReference>
<reference evidence="2" key="3">
    <citation type="submission" date="2025-09" db="UniProtKB">
        <authorList>
            <consortium name="Ensembl"/>
        </authorList>
    </citation>
    <scope>IDENTIFICATION</scope>
</reference>
<organism evidence="2 3">
    <name type="scientific">Theropithecus gelada</name>
    <name type="common">Gelada baboon</name>
    <dbReference type="NCBI Taxonomy" id="9565"/>
    <lineage>
        <taxon>Eukaryota</taxon>
        <taxon>Metazoa</taxon>
        <taxon>Chordata</taxon>
        <taxon>Craniata</taxon>
        <taxon>Vertebrata</taxon>
        <taxon>Euteleostomi</taxon>
        <taxon>Mammalia</taxon>
        <taxon>Eutheria</taxon>
        <taxon>Euarchontoglires</taxon>
        <taxon>Primates</taxon>
        <taxon>Haplorrhini</taxon>
        <taxon>Catarrhini</taxon>
        <taxon>Cercopithecidae</taxon>
        <taxon>Cercopithecinae</taxon>
        <taxon>Theropithecus</taxon>
    </lineage>
</organism>